<dbReference type="STRING" id="683125.SAMN05660206_101197"/>
<dbReference type="InterPro" id="IPR038475">
    <property type="entry name" value="RecG_C_sf"/>
</dbReference>
<organism evidence="1 2">
    <name type="scientific">Sphingobacterium wenxiniae</name>
    <dbReference type="NCBI Taxonomy" id="683125"/>
    <lineage>
        <taxon>Bacteria</taxon>
        <taxon>Pseudomonadati</taxon>
        <taxon>Bacteroidota</taxon>
        <taxon>Sphingobacteriia</taxon>
        <taxon>Sphingobacteriales</taxon>
        <taxon>Sphingobacteriaceae</taxon>
        <taxon>Sphingobacterium</taxon>
    </lineage>
</organism>
<dbReference type="OrthoDB" id="9815231at2"/>
<dbReference type="Gene3D" id="3.30.565.60">
    <property type="match status" value="1"/>
</dbReference>
<keyword evidence="2" id="KW-1185">Reference proteome</keyword>
<accession>A0A1I6NZK7</accession>
<keyword evidence="1" id="KW-0347">Helicase</keyword>
<dbReference type="Pfam" id="PF13749">
    <property type="entry name" value="HATPase_c_4"/>
    <property type="match status" value="1"/>
</dbReference>
<dbReference type="RefSeq" id="WP_093363288.1">
    <property type="nucleotide sequence ID" value="NZ_FOZZ01000001.1"/>
</dbReference>
<dbReference type="Proteomes" id="UP000198785">
    <property type="component" value="Unassembled WGS sequence"/>
</dbReference>
<dbReference type="EMBL" id="FOZZ01000001">
    <property type="protein sequence ID" value="SFS33382.1"/>
    <property type="molecule type" value="Genomic_DNA"/>
</dbReference>
<keyword evidence="1" id="KW-0547">Nucleotide-binding</keyword>
<dbReference type="AlphaFoldDB" id="A0A1I6NZK7"/>
<dbReference type="GO" id="GO:0004386">
    <property type="term" value="F:helicase activity"/>
    <property type="evidence" value="ECO:0007669"/>
    <property type="project" value="UniProtKB-KW"/>
</dbReference>
<protein>
    <submittedName>
        <fullName evidence="1">Putative ATP-dependent DNA helicase recG C-terminal</fullName>
    </submittedName>
</protein>
<keyword evidence="1" id="KW-0378">Hydrolase</keyword>
<evidence type="ECO:0000313" key="1">
    <source>
        <dbReference type="EMBL" id="SFS33382.1"/>
    </source>
</evidence>
<dbReference type="PANTHER" id="PTHR30595">
    <property type="entry name" value="GLPR-RELATED TRANSCRIPTIONAL REPRESSOR"/>
    <property type="match status" value="1"/>
</dbReference>
<keyword evidence="1" id="KW-0067">ATP-binding</keyword>
<reference evidence="1 2" key="1">
    <citation type="submission" date="2016-10" db="EMBL/GenBank/DDBJ databases">
        <authorList>
            <person name="de Groot N.N."/>
        </authorList>
    </citation>
    <scope>NUCLEOTIDE SEQUENCE [LARGE SCALE GENOMIC DNA]</scope>
    <source>
        <strain evidence="1 2">DSM 22789</strain>
    </source>
</reference>
<proteinExistence type="predicted"/>
<evidence type="ECO:0000313" key="2">
    <source>
        <dbReference type="Proteomes" id="UP000198785"/>
    </source>
</evidence>
<sequence>MGSPIEVQVWPDKIEVLSYPGPVPPVDAHVVRTQRRIVAREYRNRRIGDFLKELELTEGRGTGFPAIYDAMEKNGSPDPIFETDQDRNYFLATLPAHQGISNGVSNGATVLSFNTLDDLIQFSNGASNGAGKSAHTILSESIHDRVQEMLSILSNHKQVKEYVLFYNTERRHKSLGRITPDEKFYQEIKNVS</sequence>
<gene>
    <name evidence="1" type="ORF">SAMN05660206_101197</name>
</gene>
<name>A0A1I6NZK7_9SPHI</name>
<dbReference type="PANTHER" id="PTHR30595:SF6">
    <property type="entry name" value="SCHLAFEN ALBA-2 DOMAIN-CONTAINING PROTEIN"/>
    <property type="match status" value="1"/>
</dbReference>